<dbReference type="InterPro" id="IPR043145">
    <property type="entry name" value="Znf_ZZ_sf"/>
</dbReference>
<dbReference type="SUPFAM" id="SSF52540">
    <property type="entry name" value="P-loop containing nucleoside triphosphate hydrolases"/>
    <property type="match status" value="1"/>
</dbReference>
<keyword evidence="10" id="KW-1185">Reference proteome</keyword>
<dbReference type="Proteomes" id="UP000822688">
    <property type="component" value="Chromosome 2"/>
</dbReference>
<evidence type="ECO:0000256" key="7">
    <source>
        <dbReference type="PROSITE-ProRule" id="PRU00228"/>
    </source>
</evidence>
<dbReference type="SMART" id="SM00369">
    <property type="entry name" value="LRR_TYP"/>
    <property type="match status" value="13"/>
</dbReference>
<dbReference type="GO" id="GO:0006952">
    <property type="term" value="P:defense response"/>
    <property type="evidence" value="ECO:0007669"/>
    <property type="project" value="UniProtKB-KW"/>
</dbReference>
<gene>
    <name evidence="9" type="ORF">KC19_2G146700</name>
</gene>
<dbReference type="Pfam" id="PF00931">
    <property type="entry name" value="NB-ARC"/>
    <property type="match status" value="1"/>
</dbReference>
<evidence type="ECO:0000256" key="1">
    <source>
        <dbReference type="ARBA" id="ARBA00022614"/>
    </source>
</evidence>
<dbReference type="PROSITE" id="PS01357">
    <property type="entry name" value="ZF_ZZ_1"/>
    <property type="match status" value="1"/>
</dbReference>
<dbReference type="PRINTS" id="PR00364">
    <property type="entry name" value="DISEASERSIST"/>
</dbReference>
<keyword evidence="4 7" id="KW-0863">Zinc-finger</keyword>
<evidence type="ECO:0000313" key="9">
    <source>
        <dbReference type="EMBL" id="KAG0587188.1"/>
    </source>
</evidence>
<evidence type="ECO:0000256" key="5">
    <source>
        <dbReference type="ARBA" id="ARBA00022821"/>
    </source>
</evidence>
<accession>A0A8T0IWU8</accession>
<keyword evidence="3" id="KW-0677">Repeat</keyword>
<evidence type="ECO:0000256" key="3">
    <source>
        <dbReference type="ARBA" id="ARBA00022737"/>
    </source>
</evidence>
<dbReference type="Pfam" id="PF23598">
    <property type="entry name" value="LRR_14"/>
    <property type="match status" value="2"/>
</dbReference>
<dbReference type="SUPFAM" id="SSF53474">
    <property type="entry name" value="alpha/beta-Hydrolases"/>
    <property type="match status" value="1"/>
</dbReference>
<dbReference type="EMBL" id="CM026422">
    <property type="protein sequence ID" value="KAG0587188.1"/>
    <property type="molecule type" value="Genomic_DNA"/>
</dbReference>
<dbReference type="Gene3D" id="3.30.60.90">
    <property type="match status" value="1"/>
</dbReference>
<dbReference type="InterPro" id="IPR058192">
    <property type="entry name" value="WHD_ROQ1-like"/>
</dbReference>
<dbReference type="SUPFAM" id="SSF52058">
    <property type="entry name" value="L domain-like"/>
    <property type="match status" value="3"/>
</dbReference>
<dbReference type="Gene3D" id="1.10.10.10">
    <property type="entry name" value="Winged helix-like DNA-binding domain superfamily/Winged helix DNA-binding domain"/>
    <property type="match status" value="1"/>
</dbReference>
<dbReference type="InterPro" id="IPR003591">
    <property type="entry name" value="Leu-rich_rpt_typical-subtyp"/>
</dbReference>
<reference evidence="9" key="1">
    <citation type="submission" date="2020-06" db="EMBL/GenBank/DDBJ databases">
        <title>WGS assembly of Ceratodon purpureus strain R40.</title>
        <authorList>
            <person name="Carey S.B."/>
            <person name="Jenkins J."/>
            <person name="Shu S."/>
            <person name="Lovell J.T."/>
            <person name="Sreedasyam A."/>
            <person name="Maumus F."/>
            <person name="Tiley G.P."/>
            <person name="Fernandez-Pozo N."/>
            <person name="Barry K."/>
            <person name="Chen C."/>
            <person name="Wang M."/>
            <person name="Lipzen A."/>
            <person name="Daum C."/>
            <person name="Saski C.A."/>
            <person name="Payton A.C."/>
            <person name="Mcbreen J.C."/>
            <person name="Conrad R.E."/>
            <person name="Kollar L.M."/>
            <person name="Olsson S."/>
            <person name="Huttunen S."/>
            <person name="Landis J.B."/>
            <person name="Wickett N.J."/>
            <person name="Johnson M.G."/>
            <person name="Rensing S.A."/>
            <person name="Grimwood J."/>
            <person name="Schmutz J."/>
            <person name="Mcdaniel S.F."/>
        </authorList>
    </citation>
    <scope>NUCLEOTIDE SEQUENCE</scope>
    <source>
        <strain evidence="9">R40</strain>
    </source>
</reference>
<dbReference type="Gene3D" id="1.10.8.430">
    <property type="entry name" value="Helical domain of apoptotic protease-activating factors"/>
    <property type="match status" value="1"/>
</dbReference>
<dbReference type="Pfam" id="PF23282">
    <property type="entry name" value="WHD_ROQ1"/>
    <property type="match status" value="1"/>
</dbReference>
<proteinExistence type="predicted"/>
<dbReference type="InterPro" id="IPR055414">
    <property type="entry name" value="LRR_R13L4/SHOC2-like"/>
</dbReference>
<organism evidence="9 10">
    <name type="scientific">Ceratodon purpureus</name>
    <name type="common">Fire moss</name>
    <name type="synonym">Dicranum purpureum</name>
    <dbReference type="NCBI Taxonomy" id="3225"/>
    <lineage>
        <taxon>Eukaryota</taxon>
        <taxon>Viridiplantae</taxon>
        <taxon>Streptophyta</taxon>
        <taxon>Embryophyta</taxon>
        <taxon>Bryophyta</taxon>
        <taxon>Bryophytina</taxon>
        <taxon>Bryopsida</taxon>
        <taxon>Dicranidae</taxon>
        <taxon>Pseudoditrichales</taxon>
        <taxon>Ditrichaceae</taxon>
        <taxon>Ceratodon</taxon>
    </lineage>
</organism>
<dbReference type="InterPro" id="IPR006553">
    <property type="entry name" value="Leu-rich_rpt_Cys-con_subtyp"/>
</dbReference>
<evidence type="ECO:0000256" key="2">
    <source>
        <dbReference type="ARBA" id="ARBA00022723"/>
    </source>
</evidence>
<dbReference type="SUPFAM" id="SSF57850">
    <property type="entry name" value="RING/U-box"/>
    <property type="match status" value="1"/>
</dbReference>
<dbReference type="Pfam" id="PF05057">
    <property type="entry name" value="DUF676"/>
    <property type="match status" value="1"/>
</dbReference>
<evidence type="ECO:0000256" key="4">
    <source>
        <dbReference type="ARBA" id="ARBA00022771"/>
    </source>
</evidence>
<feature type="domain" description="ZZ-type" evidence="8">
    <location>
        <begin position="1589"/>
        <end position="1649"/>
    </location>
</feature>
<dbReference type="GO" id="GO:0043531">
    <property type="term" value="F:ADP binding"/>
    <property type="evidence" value="ECO:0007669"/>
    <property type="project" value="InterPro"/>
</dbReference>
<dbReference type="PANTHER" id="PTHR36766:SF30">
    <property type="entry name" value="TIR-NBS TYPE DISEASE RESISTANCE PROTEIN-RELATED"/>
    <property type="match status" value="1"/>
</dbReference>
<dbReference type="InterPro" id="IPR002182">
    <property type="entry name" value="NB-ARC"/>
</dbReference>
<keyword evidence="1" id="KW-0433">Leucine-rich repeat</keyword>
<sequence length="1649" mass="185329">MGEVKKKFTHGEPVSDAIFRFYQPKVPVQLEVVFVHGLVDDNSGDAYWKTWLARDGTPNNVWPMTWLPAEFPFAQVYALKYDASMNQTATDGRMDLFLVGENLVQEMVDFGQIGQNGVPVVFVCHGFGGLVAKQIVVSAKSRFSQDRKAQNLLQNIRGFNFYSTPHRGSVLAEYLHNAKRGGKGPLLANMQVLDKETSRLSEAFEKAKYPSWYFASAAETHATSQVSNNVFALVSSCLRMFLFHFRPHKQMVVEEASSRYEDGNYLALSENHSDIVRPKAKNDSSYLLLTKSLREVVRRFEVSLAVREESLVPESFVRLKEQEEAIRRLLQEVSIVGVVGMGGIGKTTLAKAVYQSICKDFDRSSYLDDVKSKASLDEVLVTLLQDFKITDRTGSIVQLSALKDSKDVLLEDLKKYVQQHEVLVVVDDVGTKENLDRLLKDMGFLTGNKESRLIVTCRNWQVLKEYVPLVQRYDMEFMSSGMDIELFSYHAFQGARTVEEKRRTLHDFLSKDSSEHLMEKFEIVCGDVVKACCGLPLSLEVMGRFLGGYLKDDLSSEQCLDCWKGALEKLKNAEPLEGGDDNDKLWKVLQISYDALRENEQNMFLDIACFFSDTVQYSEQTLLRIWGGKQSKLIELRNLKERCLVKINREDGVVTMHDQLRDMGRGVVRGQGRLKVKKMSRLWDCEDVGKLLQSNEIKSEGIEGLSLYGLSIQEGRIMLNHGMKGEPIETKKKHVKYSFNLNCPKMRLLNLQIGYEDVIEAINIEGPSHVQWLCLRKSSISKVPIFLQQCKELCVLDMRQCFWLEKLPNTIGKLDNLLELNLYQCERLTSLPESIGELVKLSKLDLSGCLGLTCLPESIGKLSNLLKLHLNTCERLASLPKSIGELVKLSKLDLSWCYCLTCLPESIGKLSNLLELNLQVCKKLSRLPESIGELVKLSKLDLSRCLGFTCLPESIGKLSNLLQLNLDYCERLTSLPESIGKLVKLSKLDLSSGYCLTCLPEFIGKLSNLLELNLQGCKKLSRLPETIGELVKLSKLDLSGCLGLTCLPESIGKLSSLLQLNLRQCKELSRLPETTEELVKLSKLDLSWCYCLTCLPESIGKLSNLLELNLRQCKELLRLPESIGELVKLSKLNLSWCVGFTCLPESIGKLSNLLELNLQGCKKLSRLPETIGELVKLSKLDLSCCLGLTCLPESIGKLSNLLQLNLRQCKELSRLPETTEELVKLSKLDLSWCYCLTCLPESIGKLSNLLELNLRQCKELLRLPESIGELVKLSKLNLSWCVGFTCLPESIGKLSNLLELNLQECKKLSRLPESIGELVKLSKLDLSCCLGLTCLPEAIGKLSNLLELNLQGCKKLSRLPETIGELVKLSKLDLSWCYCLTCLPESIGKLSNLLELNLQVCKKLSRLPESIGELVKFSKLNLSWCVGLTCLPESIGKLSNLLELNLQGCKKLSRLPESIGELVKLSKFDLTSCKGLTCLPESIGKLSNLLELNLWRCIGLIRLPDTFGNLTQLQVLVVNSCENLVELPQSAGRLSQLPSLNLSNCHKWDWMKASQISVLHELKQHGCSEILLPDGRSYDSKYSTEYCSSGKAGCDGCGLNPISTKCWHCDICPEFDLCESCYERRRELDQLRRQSEHVEDHPMTAITVL</sequence>
<dbReference type="CDD" id="cd02249">
    <property type="entry name" value="ZZ"/>
    <property type="match status" value="1"/>
</dbReference>
<dbReference type="InterPro" id="IPR007751">
    <property type="entry name" value="DUF676_lipase-like"/>
</dbReference>
<name>A0A8T0IWU8_CERPU</name>
<dbReference type="GO" id="GO:0008270">
    <property type="term" value="F:zinc ion binding"/>
    <property type="evidence" value="ECO:0007669"/>
    <property type="project" value="UniProtKB-KW"/>
</dbReference>
<dbReference type="InterPro" id="IPR000433">
    <property type="entry name" value="Znf_ZZ"/>
</dbReference>
<dbReference type="SMART" id="SM00367">
    <property type="entry name" value="LRR_CC"/>
    <property type="match status" value="13"/>
</dbReference>
<dbReference type="InterPro" id="IPR036388">
    <property type="entry name" value="WH-like_DNA-bd_sf"/>
</dbReference>
<dbReference type="Gene3D" id="3.40.50.300">
    <property type="entry name" value="P-loop containing nucleotide triphosphate hydrolases"/>
    <property type="match status" value="1"/>
</dbReference>
<keyword evidence="6" id="KW-0862">Zinc</keyword>
<dbReference type="PANTHER" id="PTHR36766">
    <property type="entry name" value="PLANT BROAD-SPECTRUM MILDEW RESISTANCE PROTEIN RPW8"/>
    <property type="match status" value="1"/>
</dbReference>
<dbReference type="InterPro" id="IPR042197">
    <property type="entry name" value="Apaf_helical"/>
</dbReference>
<dbReference type="PROSITE" id="PS50135">
    <property type="entry name" value="ZF_ZZ_2"/>
    <property type="match status" value="1"/>
</dbReference>
<dbReference type="Pfam" id="PF00569">
    <property type="entry name" value="ZZ"/>
    <property type="match status" value="1"/>
</dbReference>
<dbReference type="Gene3D" id="3.80.10.10">
    <property type="entry name" value="Ribonuclease Inhibitor"/>
    <property type="match status" value="5"/>
</dbReference>
<evidence type="ECO:0000259" key="8">
    <source>
        <dbReference type="PROSITE" id="PS50135"/>
    </source>
</evidence>
<dbReference type="InterPro" id="IPR029058">
    <property type="entry name" value="AB_hydrolase_fold"/>
</dbReference>
<evidence type="ECO:0000313" key="10">
    <source>
        <dbReference type="Proteomes" id="UP000822688"/>
    </source>
</evidence>
<dbReference type="InterPro" id="IPR032675">
    <property type="entry name" value="LRR_dom_sf"/>
</dbReference>
<comment type="caution">
    <text evidence="9">The sequence shown here is derived from an EMBL/GenBank/DDBJ whole genome shotgun (WGS) entry which is preliminary data.</text>
</comment>
<protein>
    <recommendedName>
        <fullName evidence="8">ZZ-type domain-containing protein</fullName>
    </recommendedName>
</protein>
<dbReference type="SMART" id="SM00291">
    <property type="entry name" value="ZnF_ZZ"/>
    <property type="match status" value="1"/>
</dbReference>
<keyword evidence="2" id="KW-0479">Metal-binding</keyword>
<evidence type="ECO:0000256" key="6">
    <source>
        <dbReference type="ARBA" id="ARBA00022833"/>
    </source>
</evidence>
<dbReference type="Gene3D" id="3.40.50.1820">
    <property type="entry name" value="alpha/beta hydrolase"/>
    <property type="match status" value="1"/>
</dbReference>
<keyword evidence="5" id="KW-0611">Plant defense</keyword>
<dbReference type="InterPro" id="IPR027417">
    <property type="entry name" value="P-loop_NTPase"/>
</dbReference>